<proteinExistence type="predicted"/>
<reference evidence="1" key="1">
    <citation type="journal article" date="2014" name="Front. Microbiol.">
        <title>High frequency of phylogenetically diverse reductive dehalogenase-homologous genes in deep subseafloor sedimentary metagenomes.</title>
        <authorList>
            <person name="Kawai M."/>
            <person name="Futagami T."/>
            <person name="Toyoda A."/>
            <person name="Takaki Y."/>
            <person name="Nishi S."/>
            <person name="Hori S."/>
            <person name="Arai W."/>
            <person name="Tsubouchi T."/>
            <person name="Morono Y."/>
            <person name="Uchiyama I."/>
            <person name="Ito T."/>
            <person name="Fujiyama A."/>
            <person name="Inagaki F."/>
            <person name="Takami H."/>
        </authorList>
    </citation>
    <scope>NUCLEOTIDE SEQUENCE</scope>
    <source>
        <strain evidence="1">Expedition CK06-06</strain>
    </source>
</reference>
<dbReference type="AlphaFoldDB" id="X1GKJ3"/>
<organism evidence="1">
    <name type="scientific">marine sediment metagenome</name>
    <dbReference type="NCBI Taxonomy" id="412755"/>
    <lineage>
        <taxon>unclassified sequences</taxon>
        <taxon>metagenomes</taxon>
        <taxon>ecological metagenomes</taxon>
    </lineage>
</organism>
<accession>X1GKJ3</accession>
<gene>
    <name evidence="1" type="ORF">S03H2_24834</name>
</gene>
<name>X1GKJ3_9ZZZZ</name>
<feature type="non-terminal residue" evidence="1">
    <location>
        <position position="1"/>
    </location>
</feature>
<sequence>HEDTIYLWFEINKIKNLKFKLNEIPESLENWDEIEELVTFIKSLNEVFLSKKKKDKKERILTFHFDEINQFFQSKNENKIKFYADLIYLLYSNNYFEEYHGEEFINILERKEVIQNLTNFIQPLFKQLIEDKLHDILVEIDEFELKEKDLNINLKNLQEHKISVFLPKIVDYYIVGVEKRF</sequence>
<comment type="caution">
    <text evidence="1">The sequence shown here is derived from an EMBL/GenBank/DDBJ whole genome shotgun (WGS) entry which is preliminary data.</text>
</comment>
<dbReference type="EMBL" id="BARU01013898">
    <property type="protein sequence ID" value="GAH42134.1"/>
    <property type="molecule type" value="Genomic_DNA"/>
</dbReference>
<protein>
    <submittedName>
        <fullName evidence="1">Uncharacterized protein</fullName>
    </submittedName>
</protein>
<evidence type="ECO:0000313" key="1">
    <source>
        <dbReference type="EMBL" id="GAH42134.1"/>
    </source>
</evidence>
<feature type="non-terminal residue" evidence="1">
    <location>
        <position position="181"/>
    </location>
</feature>